<dbReference type="InterPro" id="IPR016071">
    <property type="entry name" value="Staphylococal_nuclease_OB-fold"/>
</dbReference>
<keyword evidence="3" id="KW-1185">Reference proteome</keyword>
<dbReference type="RefSeq" id="WP_192534045.1">
    <property type="nucleotide sequence ID" value="NZ_JACZHT010000003.1"/>
</dbReference>
<name>A0A8J6YV90_9PROT</name>
<comment type="caution">
    <text evidence="2">The sequence shown here is derived from an EMBL/GenBank/DDBJ whole genome shotgun (WGS) entry which is preliminary data.</text>
</comment>
<dbReference type="Proteomes" id="UP000631034">
    <property type="component" value="Unassembled WGS sequence"/>
</dbReference>
<accession>A0A8J6YV90</accession>
<dbReference type="SMART" id="SM00318">
    <property type="entry name" value="SNc"/>
    <property type="match status" value="1"/>
</dbReference>
<dbReference type="SUPFAM" id="SSF50199">
    <property type="entry name" value="Staphylococcal nuclease"/>
    <property type="match status" value="1"/>
</dbReference>
<dbReference type="EMBL" id="JACZHT010000003">
    <property type="protein sequence ID" value="MBE1237034.1"/>
    <property type="molecule type" value="Genomic_DNA"/>
</dbReference>
<evidence type="ECO:0000313" key="3">
    <source>
        <dbReference type="Proteomes" id="UP000631034"/>
    </source>
</evidence>
<organism evidence="2 3">
    <name type="scientific">Phaeovibrio sulfidiphilus</name>
    <dbReference type="NCBI Taxonomy" id="1220600"/>
    <lineage>
        <taxon>Bacteria</taxon>
        <taxon>Pseudomonadati</taxon>
        <taxon>Pseudomonadota</taxon>
        <taxon>Alphaproteobacteria</taxon>
        <taxon>Rhodospirillales</taxon>
        <taxon>Rhodospirillaceae</taxon>
        <taxon>Phaeovibrio</taxon>
    </lineage>
</organism>
<evidence type="ECO:0000313" key="2">
    <source>
        <dbReference type="EMBL" id="MBE1237034.1"/>
    </source>
</evidence>
<evidence type="ECO:0000259" key="1">
    <source>
        <dbReference type="SMART" id="SM00318"/>
    </source>
</evidence>
<proteinExistence type="predicted"/>
<dbReference type="InterPro" id="IPR035437">
    <property type="entry name" value="SNase_OB-fold_sf"/>
</dbReference>
<dbReference type="AlphaFoldDB" id="A0A8J6YV90"/>
<sequence>MVNGRRAYGKCTGGVPVVLGSVFVPPLSETCGDKHGCGTWAAFFLTEIIKGRELSCEGNSQDAEGNTIAVCQVENQEINRLMVEMGWALPITADSPYMDAMREAREKGRGLWNERFIPVESWHGLIPGAAEDN</sequence>
<dbReference type="Gene3D" id="2.40.50.90">
    <property type="match status" value="1"/>
</dbReference>
<feature type="domain" description="TNase-like" evidence="1">
    <location>
        <begin position="5"/>
        <end position="114"/>
    </location>
</feature>
<gene>
    <name evidence="2" type="ORF">IHV25_05170</name>
</gene>
<dbReference type="Pfam" id="PF00565">
    <property type="entry name" value="SNase"/>
    <property type="match status" value="1"/>
</dbReference>
<reference evidence="2" key="1">
    <citation type="submission" date="2020-10" db="EMBL/GenBank/DDBJ databases">
        <title>Genome sequence of the unusual species of purple photosynthetic bacteria, Phaeovibrio sulfidiphilus DSM 23193, type strain.</title>
        <authorList>
            <person name="Kyndt J.A."/>
            <person name="Meyer T.E."/>
        </authorList>
    </citation>
    <scope>NUCLEOTIDE SEQUENCE</scope>
    <source>
        <strain evidence="2">DSM 23193</strain>
    </source>
</reference>
<protein>
    <submittedName>
        <fullName evidence="2">Thermonuclease family protein</fullName>
    </submittedName>
</protein>